<dbReference type="InterPro" id="IPR007138">
    <property type="entry name" value="ABM_dom"/>
</dbReference>
<dbReference type="Proteomes" id="UP001499951">
    <property type="component" value="Unassembled WGS sequence"/>
</dbReference>
<dbReference type="Gene3D" id="3.30.70.100">
    <property type="match status" value="1"/>
</dbReference>
<dbReference type="EMBL" id="BAAADD010000005">
    <property type="protein sequence ID" value="GAA0572518.1"/>
    <property type="molecule type" value="Genomic_DNA"/>
</dbReference>
<evidence type="ECO:0000313" key="2">
    <source>
        <dbReference type="EMBL" id="GAA0572518.1"/>
    </source>
</evidence>
<evidence type="ECO:0000259" key="1">
    <source>
        <dbReference type="Pfam" id="PF03992"/>
    </source>
</evidence>
<reference evidence="3" key="1">
    <citation type="journal article" date="2019" name="Int. J. Syst. Evol. Microbiol.">
        <title>The Global Catalogue of Microorganisms (GCM) 10K type strain sequencing project: providing services to taxonomists for standard genome sequencing and annotation.</title>
        <authorList>
            <consortium name="The Broad Institute Genomics Platform"/>
            <consortium name="The Broad Institute Genome Sequencing Center for Infectious Disease"/>
            <person name="Wu L."/>
            <person name="Ma J."/>
        </authorList>
    </citation>
    <scope>NUCLEOTIDE SEQUENCE [LARGE SCALE GENOMIC DNA]</scope>
    <source>
        <strain evidence="3">JCM 15089</strain>
    </source>
</reference>
<accession>A0ABP3PQ17</accession>
<evidence type="ECO:0000313" key="3">
    <source>
        <dbReference type="Proteomes" id="UP001499951"/>
    </source>
</evidence>
<dbReference type="RefSeq" id="WP_166934405.1">
    <property type="nucleotide sequence ID" value="NZ_BAAADD010000005.1"/>
</dbReference>
<name>A0ABP3PQ17_9PROT</name>
<keyword evidence="3" id="KW-1185">Reference proteome</keyword>
<dbReference type="SUPFAM" id="SSF54909">
    <property type="entry name" value="Dimeric alpha+beta barrel"/>
    <property type="match status" value="1"/>
</dbReference>
<dbReference type="Pfam" id="PF03992">
    <property type="entry name" value="ABM"/>
    <property type="match status" value="1"/>
</dbReference>
<proteinExistence type="predicted"/>
<protein>
    <recommendedName>
        <fullName evidence="1">ABM domain-containing protein</fullName>
    </recommendedName>
</protein>
<organism evidence="2 3">
    <name type="scientific">Rhizomicrobium electricum</name>
    <dbReference type="NCBI Taxonomy" id="480070"/>
    <lineage>
        <taxon>Bacteria</taxon>
        <taxon>Pseudomonadati</taxon>
        <taxon>Pseudomonadota</taxon>
        <taxon>Alphaproteobacteria</taxon>
        <taxon>Micropepsales</taxon>
        <taxon>Micropepsaceae</taxon>
        <taxon>Rhizomicrobium</taxon>
    </lineage>
</organism>
<gene>
    <name evidence="2" type="ORF">GCM10008942_21560</name>
</gene>
<dbReference type="InterPro" id="IPR011008">
    <property type="entry name" value="Dimeric_a/b-barrel"/>
</dbReference>
<sequence length="104" mass="12323">MIVRVWTGTALEENAEEYRRQFAEVYLPRFRAIAGFRGVEVLERIHSARIEFVVISRWETMDAINEYTGPGRAEHAVIEKETREALEVYDDRVKHFVLVLEERR</sequence>
<feature type="domain" description="ABM" evidence="1">
    <location>
        <begin position="1"/>
        <end position="69"/>
    </location>
</feature>
<comment type="caution">
    <text evidence="2">The sequence shown here is derived from an EMBL/GenBank/DDBJ whole genome shotgun (WGS) entry which is preliminary data.</text>
</comment>